<dbReference type="AlphaFoldDB" id="A0A7C8I3G3"/>
<dbReference type="InterPro" id="IPR038305">
    <property type="entry name" value="HeLo_sf"/>
</dbReference>
<feature type="compositionally biased region" description="Low complexity" evidence="1">
    <location>
        <begin position="545"/>
        <end position="560"/>
    </location>
</feature>
<dbReference type="InterPro" id="IPR029498">
    <property type="entry name" value="HeLo_dom"/>
</dbReference>
<evidence type="ECO:0000313" key="3">
    <source>
        <dbReference type="EMBL" id="KAF2865993.1"/>
    </source>
</evidence>
<dbReference type="Gene3D" id="1.20.120.1020">
    <property type="entry name" value="Prion-inhibition and propagation, HeLo domain"/>
    <property type="match status" value="1"/>
</dbReference>
<protein>
    <submittedName>
        <fullName evidence="3">Prion-inhibition and propagation-domain-containing protein</fullName>
    </submittedName>
</protein>
<dbReference type="OrthoDB" id="1911848at2759"/>
<dbReference type="EMBL" id="JAADJZ010000030">
    <property type="protein sequence ID" value="KAF2865993.1"/>
    <property type="molecule type" value="Genomic_DNA"/>
</dbReference>
<comment type="caution">
    <text evidence="3">The sequence shown here is derived from an EMBL/GenBank/DDBJ whole genome shotgun (WGS) entry which is preliminary data.</text>
</comment>
<organism evidence="3 4">
    <name type="scientific">Massariosphaeria phaeospora</name>
    <dbReference type="NCBI Taxonomy" id="100035"/>
    <lineage>
        <taxon>Eukaryota</taxon>
        <taxon>Fungi</taxon>
        <taxon>Dikarya</taxon>
        <taxon>Ascomycota</taxon>
        <taxon>Pezizomycotina</taxon>
        <taxon>Dothideomycetes</taxon>
        <taxon>Pleosporomycetidae</taxon>
        <taxon>Pleosporales</taxon>
        <taxon>Pleosporales incertae sedis</taxon>
        <taxon>Massariosphaeria</taxon>
    </lineage>
</organism>
<sequence>MAEVAMAGVSLTFQVFSGVVQGYQLITDAKNMPSDCQYLRVRLKTEQYRLLDWAHVVRLEETDDHLLISNASKGLLLDVLDQQRRLFEQFGRLDDKYKKLTKPLLVEAAEENGLLLDAPASSHTEPRSPTVGRVDSDFQRRFPQSERLLDKSLAWAKKGAAFPRKMKWASFDKAKMENLVLKLASFNDFMRDMLNTHQLQTLASKQTRTEFQIMQLNSSIQNLVQIFESAALTAKYDHRRARYPTNPIRAFMQARGLEDIDEEDADSLATANGSQSLAFLAQFKALNSAIDDPSVLTDEFTTSIRLTHTASQIRSVELSRADIHILDAELHEPSSSNNIETLRVEAFYQPPRSKKTSVWIEWKTYEPPTFHSTRANPKVLERVQALAALLKENNKAEQFRAPHCLGYFQDADPATGEEHCRFGLVFEKPASAHPSTRPMSLHTLLTLPDVAMPSLTARIALMRRLAETLERLHAVNWLHKGLRSANILFFSDCGAHDIPYADPYISGFDYSRPALSDDMTEKPPENAAADIYRHPRVQGAGNRDSMPSTSTLTSTSTTAPASGGFKKSYDLYSLGVVLLEIAYWQPIDAILSMGDLSSTRPSTTIRVRGRLLDDSDSGEGVLPHVRSHLGDTVERVVRACLEGPVAFGVVAAEGEGEGPDERREEVGARLQRGFYERVVRELGEMRV</sequence>
<reference evidence="3 4" key="1">
    <citation type="submission" date="2020-01" db="EMBL/GenBank/DDBJ databases">
        <authorList>
            <consortium name="DOE Joint Genome Institute"/>
            <person name="Haridas S."/>
            <person name="Albert R."/>
            <person name="Binder M."/>
            <person name="Bloem J."/>
            <person name="Labutti K."/>
            <person name="Salamov A."/>
            <person name="Andreopoulos B."/>
            <person name="Baker S.E."/>
            <person name="Barry K."/>
            <person name="Bills G."/>
            <person name="Bluhm B.H."/>
            <person name="Cannon C."/>
            <person name="Castanera R."/>
            <person name="Culley D.E."/>
            <person name="Daum C."/>
            <person name="Ezra D."/>
            <person name="Gonzalez J.B."/>
            <person name="Henrissat B."/>
            <person name="Kuo A."/>
            <person name="Liang C."/>
            <person name="Lipzen A."/>
            <person name="Lutzoni F."/>
            <person name="Magnuson J."/>
            <person name="Mondo S."/>
            <person name="Nolan M."/>
            <person name="Ohm R."/>
            <person name="Pangilinan J."/>
            <person name="Park H.-J.H."/>
            <person name="Ramirez L."/>
            <person name="Alfaro M."/>
            <person name="Sun H."/>
            <person name="Tritt A."/>
            <person name="Yoshinaga Y."/>
            <person name="Zwiers L.-H.L."/>
            <person name="Turgeon B.G."/>
            <person name="Goodwin S.B."/>
            <person name="Spatafora J.W."/>
            <person name="Crous P.W."/>
            <person name="Grigoriev I.V."/>
        </authorList>
    </citation>
    <scope>NUCLEOTIDE SEQUENCE [LARGE SCALE GENOMIC DNA]</scope>
    <source>
        <strain evidence="3 4">CBS 611.86</strain>
    </source>
</reference>
<dbReference type="SUPFAM" id="SSF56112">
    <property type="entry name" value="Protein kinase-like (PK-like)"/>
    <property type="match status" value="1"/>
</dbReference>
<keyword evidence="4" id="KW-1185">Reference proteome</keyword>
<dbReference type="Gene3D" id="1.10.510.10">
    <property type="entry name" value="Transferase(Phosphotransferase) domain 1"/>
    <property type="match status" value="1"/>
</dbReference>
<proteinExistence type="predicted"/>
<evidence type="ECO:0000256" key="1">
    <source>
        <dbReference type="SAM" id="MobiDB-lite"/>
    </source>
</evidence>
<dbReference type="PANTHER" id="PTHR37542:SF1">
    <property type="entry name" value="PRION-INHIBITION AND PROPAGATION HELO DOMAIN-CONTAINING PROTEIN"/>
    <property type="match status" value="1"/>
</dbReference>
<feature type="region of interest" description="Disordered" evidence="1">
    <location>
        <begin position="537"/>
        <end position="560"/>
    </location>
</feature>
<dbReference type="InterPro" id="IPR000719">
    <property type="entry name" value="Prot_kinase_dom"/>
</dbReference>
<dbReference type="Proteomes" id="UP000481861">
    <property type="component" value="Unassembled WGS sequence"/>
</dbReference>
<dbReference type="GO" id="GO:0004672">
    <property type="term" value="F:protein kinase activity"/>
    <property type="evidence" value="ECO:0007669"/>
    <property type="project" value="InterPro"/>
</dbReference>
<dbReference type="GO" id="GO:0005524">
    <property type="term" value="F:ATP binding"/>
    <property type="evidence" value="ECO:0007669"/>
    <property type="project" value="InterPro"/>
</dbReference>
<evidence type="ECO:0000259" key="2">
    <source>
        <dbReference type="PROSITE" id="PS50011"/>
    </source>
</evidence>
<dbReference type="PANTHER" id="PTHR37542">
    <property type="entry name" value="HELO DOMAIN-CONTAINING PROTEIN-RELATED"/>
    <property type="match status" value="1"/>
</dbReference>
<gene>
    <name evidence="3" type="ORF">BDV95DRAFT_672318</name>
</gene>
<dbReference type="PROSITE" id="PS50011">
    <property type="entry name" value="PROTEIN_KINASE_DOM"/>
    <property type="match status" value="1"/>
</dbReference>
<name>A0A7C8I3G3_9PLEO</name>
<dbReference type="InterPro" id="IPR011009">
    <property type="entry name" value="Kinase-like_dom_sf"/>
</dbReference>
<keyword evidence="3" id="KW-0640">Prion</keyword>
<accession>A0A7C8I3G3</accession>
<dbReference type="Pfam" id="PF14479">
    <property type="entry name" value="HeLo"/>
    <property type="match status" value="1"/>
</dbReference>
<keyword evidence="3" id="KW-0034">Amyloid</keyword>
<evidence type="ECO:0000313" key="4">
    <source>
        <dbReference type="Proteomes" id="UP000481861"/>
    </source>
</evidence>
<feature type="domain" description="Protein kinase" evidence="2">
    <location>
        <begin position="336"/>
        <end position="675"/>
    </location>
</feature>